<proteinExistence type="predicted"/>
<dbReference type="InterPro" id="IPR050793">
    <property type="entry name" value="CMP-NeuNAc_synthase"/>
</dbReference>
<organism evidence="3">
    <name type="scientific">Candidatus Kentrum sp. FM</name>
    <dbReference type="NCBI Taxonomy" id="2126340"/>
    <lineage>
        <taxon>Bacteria</taxon>
        <taxon>Pseudomonadati</taxon>
        <taxon>Pseudomonadota</taxon>
        <taxon>Gammaproteobacteria</taxon>
        <taxon>Candidatus Kentrum</taxon>
    </lineage>
</organism>
<dbReference type="Gene3D" id="3.90.550.10">
    <property type="entry name" value="Spore Coat Polysaccharide Biosynthesis Protein SpsA, Chain A"/>
    <property type="match status" value="1"/>
</dbReference>
<dbReference type="CDD" id="cd02513">
    <property type="entry name" value="CMP-NeuAc_Synthase"/>
    <property type="match status" value="1"/>
</dbReference>
<dbReference type="InterPro" id="IPR029044">
    <property type="entry name" value="Nucleotide-diphossugar_trans"/>
</dbReference>
<gene>
    <name evidence="1" type="ORF">BECKFM1743A_GA0114220_101061</name>
    <name evidence="3" type="ORF">BECKFM1743B_GA0114221_100871</name>
    <name evidence="2" type="ORF">BECKFM1743C_GA0114222_101962</name>
</gene>
<dbReference type="GO" id="GO:0008781">
    <property type="term" value="F:N-acylneuraminate cytidylyltransferase activity"/>
    <property type="evidence" value="ECO:0007669"/>
    <property type="project" value="TreeGrafter"/>
</dbReference>
<dbReference type="PANTHER" id="PTHR21485">
    <property type="entry name" value="HAD SUPERFAMILY MEMBERS CMAS AND KDSC"/>
    <property type="match status" value="1"/>
</dbReference>
<dbReference type="NCBIfam" id="TIGR03584">
    <property type="entry name" value="PseF"/>
    <property type="match status" value="1"/>
</dbReference>
<evidence type="ECO:0000313" key="2">
    <source>
        <dbReference type="EMBL" id="VFJ57286.1"/>
    </source>
</evidence>
<sequence>MNIAIIPARGGSKRIPRKNIRDFCGMPMIARSIATARDSGLFEHIIVSTDDEEIADVAKKHGAEIPFVRPAELADNYAGTIEVVAHAARWLLERQWPINAVCCLYATAPFVRPDDMRLGLEMLQSGPWAYTFTATEYASPIFRSFRVHPQGGVEMFFPERFDTRSQDLPVALHDAGQFYWGWPDSWLKQKKLFDRHSSPIIIPNWRVQDIDTEEDWRRAELLHNILRKNY</sequence>
<dbReference type="PANTHER" id="PTHR21485:SF6">
    <property type="entry name" value="N-ACYLNEURAMINATE CYTIDYLYLTRANSFERASE-RELATED"/>
    <property type="match status" value="1"/>
</dbReference>
<name>A0A450VVV9_9GAMM</name>
<keyword evidence="3" id="KW-0808">Transferase</keyword>
<dbReference type="InterPro" id="IPR020039">
    <property type="entry name" value="PseF"/>
</dbReference>
<dbReference type="EMBL" id="CAADFA010000196">
    <property type="protein sequence ID" value="VFJ57286.1"/>
    <property type="molecule type" value="Genomic_DNA"/>
</dbReference>
<dbReference type="Pfam" id="PF02348">
    <property type="entry name" value="CTP_transf_3"/>
    <property type="match status" value="1"/>
</dbReference>
<dbReference type="EMBL" id="CAADEZ010000106">
    <property type="protein sequence ID" value="VFJ52748.1"/>
    <property type="molecule type" value="Genomic_DNA"/>
</dbReference>
<evidence type="ECO:0000313" key="1">
    <source>
        <dbReference type="EMBL" id="VFJ52748.1"/>
    </source>
</evidence>
<reference evidence="3" key="1">
    <citation type="submission" date="2019-02" db="EMBL/GenBank/DDBJ databases">
        <authorList>
            <person name="Gruber-Vodicka R. H."/>
            <person name="Seah K. B. B."/>
        </authorList>
    </citation>
    <scope>NUCLEOTIDE SEQUENCE</scope>
    <source>
        <strain evidence="1">BECK_BZ163</strain>
        <strain evidence="3">BECK_BZ164</strain>
        <strain evidence="2">BECK_BZ165</strain>
    </source>
</reference>
<evidence type="ECO:0000313" key="3">
    <source>
        <dbReference type="EMBL" id="VFK08924.1"/>
    </source>
</evidence>
<protein>
    <submittedName>
        <fullName evidence="3">N-acylneuraminate cytidylyltransferase</fullName>
    </submittedName>
</protein>
<dbReference type="SUPFAM" id="SSF53448">
    <property type="entry name" value="Nucleotide-diphospho-sugar transferases"/>
    <property type="match status" value="1"/>
</dbReference>
<dbReference type="InterPro" id="IPR003329">
    <property type="entry name" value="Cytidylyl_trans"/>
</dbReference>
<keyword evidence="3" id="KW-0548">Nucleotidyltransferase</keyword>
<dbReference type="EMBL" id="CAADFL010000087">
    <property type="protein sequence ID" value="VFK08924.1"/>
    <property type="molecule type" value="Genomic_DNA"/>
</dbReference>
<accession>A0A450VVV9</accession>
<dbReference type="AlphaFoldDB" id="A0A450VVV9"/>